<feature type="domain" description="Myb-like" evidence="2">
    <location>
        <begin position="500"/>
        <end position="550"/>
    </location>
</feature>
<feature type="compositionally biased region" description="Acidic residues" evidence="1">
    <location>
        <begin position="1174"/>
        <end position="1192"/>
    </location>
</feature>
<evidence type="ECO:0000256" key="1">
    <source>
        <dbReference type="SAM" id="MobiDB-lite"/>
    </source>
</evidence>
<protein>
    <recommendedName>
        <fullName evidence="2">Myb-like domain-containing protein</fullName>
    </recommendedName>
</protein>
<evidence type="ECO:0000313" key="3">
    <source>
        <dbReference type="EMBL" id="QIW95320.1"/>
    </source>
</evidence>
<evidence type="ECO:0000259" key="2">
    <source>
        <dbReference type="PROSITE" id="PS50090"/>
    </source>
</evidence>
<dbReference type="OrthoDB" id="2420608at2759"/>
<dbReference type="GO" id="GO:0042393">
    <property type="term" value="F:histone binding"/>
    <property type="evidence" value="ECO:0007669"/>
    <property type="project" value="InterPro"/>
</dbReference>
<keyword evidence="4" id="KW-1185">Reference proteome</keyword>
<feature type="region of interest" description="Disordered" evidence="1">
    <location>
        <begin position="1"/>
        <end position="26"/>
    </location>
</feature>
<gene>
    <name evidence="3" type="ORF">AMS68_000838</name>
</gene>
<dbReference type="Proteomes" id="UP000503462">
    <property type="component" value="Chromosome 1"/>
</dbReference>
<dbReference type="PROSITE" id="PS50090">
    <property type="entry name" value="MYB_LIKE"/>
    <property type="match status" value="1"/>
</dbReference>
<dbReference type="PANTHER" id="PTHR15992:SF5">
    <property type="entry name" value="HOLLIDAY JUNCTION RECOGNITION PROTEIN"/>
    <property type="match status" value="1"/>
</dbReference>
<feature type="compositionally biased region" description="Polar residues" evidence="1">
    <location>
        <begin position="771"/>
        <end position="786"/>
    </location>
</feature>
<feature type="region of interest" description="Disordered" evidence="1">
    <location>
        <begin position="1010"/>
        <end position="1074"/>
    </location>
</feature>
<feature type="compositionally biased region" description="Polar residues" evidence="1">
    <location>
        <begin position="1337"/>
        <end position="1353"/>
    </location>
</feature>
<dbReference type="Pfam" id="PF00249">
    <property type="entry name" value="Myb_DNA-binding"/>
    <property type="match status" value="1"/>
</dbReference>
<dbReference type="InterPro" id="IPR009057">
    <property type="entry name" value="Homeodomain-like_sf"/>
</dbReference>
<dbReference type="Gene3D" id="1.10.20.10">
    <property type="entry name" value="Histone, subunit A"/>
    <property type="match status" value="1"/>
</dbReference>
<feature type="compositionally biased region" description="Polar residues" evidence="1">
    <location>
        <begin position="1564"/>
        <end position="1585"/>
    </location>
</feature>
<dbReference type="EMBL" id="CP051139">
    <property type="protein sequence ID" value="QIW95320.1"/>
    <property type="molecule type" value="Genomic_DNA"/>
</dbReference>
<sequence length="1647" mass="181867">MEEEDDHEDCLSDSETDSIGDEFISDRRANDQRLKSRFEQIFRKYERDFTGIGDEINLATGEIVINNGHIESMQHEVDPGQVAASTFIDSLAHDYAADTTAEATPEIQDDYDDDDDSSFHAALHSLGHDIDQLGSTTPDNIDTDHEGNSRHQTQHYRDTNRQVQPRIDPALLRRSTVTPTVVTEGEESDSGEHTILPPHIKVLQSMPGVFKDSLLAMESESGPFDKASLEQLQQNIAAQVAQFLATSNPTLYDSQTSAGVREAAWTYPELPPRKRQRIGSPTAARPSLVSSAALFTESPRGRGSLWALDENDNQWAEDGGDSGGEDYNMHDQSDVFTDAQARFMSVVQDHATPAPAPNGYRPFMVHSDLLLTSNTLYPANTARRLEPKKPGEKYHENLPVMPKEWKIIQYLPKQIIKQMAQPLSPRAGAMMQWQRARHMRADVTPAIAPKVLPPPKNPVQTQPTQATTFIHTPFSDCAAVFALQKKYVRKLANLREEDDGYNLKRMPYSAEEDKLLVEMKHLKKMEWPAIAERMPGRPVESCVNRYNYIRRLILPDVLEPPGQGNDMSPQRKAAILAKITQPPKFVQRKGEYLRSLFVGTSPEVTAEIGHQDNDSSAGAAEHEGDAPIGAGTESNDVEPREPSPEVPTLMYDFTEEQDRAIKLMRESRKMMFDDIAQHFSGATEEIVGNRYYTHVYGRKFPAPSDEMKLAVEKIAARASIIRYAQPPKPRKKAFRRVYAHLLPQNSKKRAEVTADDTGRRPPVEESHSRTEVPNSTASQHEWSGSQDRVHGPNVWLPGRLSEGGSSSKHDSVLEDGQTENIDDSGLTIFDQQHTDSPAALPQRTSTPPSSPPLLTTYPGATDSKNQQHMQASSEAYTGGYNITGRTTSAVNSALDPRLAQWAQPIQARSTIHNVQSVRAIQPASNMQNARQAPHMGQGSMFGGPQPVERNLAPPPFPIPNPQQFPPGQGSMSWYPQAALTPTQPQYSHSSIPWPAPSGQPPIYLTLPPAQPPDRRNGIPWSAHNGQNFIRPTQPPKGRNEIPWSAHNGQNFIRPAQPPNGRNEVPQSAHNGQRVRPTLQPQAGLHSRPLNQAIFPRPTWGGVLQQQPPAVRQFVNTVLQTKDKAVPRHLHSQPRKKTQKQSDPLRAHSKNASAKHRDSSKPGRKRKSVIHSASEDDSGSEFDPDSSDDEQETDSQGSLSPFRHEGDDDDGSSKLADEPATTNYKVDVEPAARDRFLEMARQMVAPRPDRALQSRKSLICYRSDDDDYSDWEKEAEVEEESADEIEADLLLKSGCRPAVAERKMVRQAGGELKALARARPSVPATVVSSGELVPLQAGESTHQNNGARESTSVDPSLRDDDQTASARGDSSSRGDDNNRASTIVIEQSPPSDDNKASTTVVDLRREPSPASDKYVSMQLPEPSSAPKTQICQPRQEVEVEPTSQPAASVPKAKVNDQEPLPSSVMSVELRPGDEVDELAQESDLPSMATPANDKQRPSGVAMSVDLAQHDDDDDELAQEPTLSTTTRLANKQKRPSNSTTSLAVAQQKQVDMLAQEPDVSTIAKTASPAVQPTIQQKASVPSSSRATPKIKLTMTKARIDGRRASLVQRDPVADRQNHITKAKKRQSAPSRLNEVHRTAHDLSDDELA</sequence>
<dbReference type="InterPro" id="IPR018465">
    <property type="entry name" value="Scm3/HJURP"/>
</dbReference>
<feature type="region of interest" description="Disordered" evidence="1">
    <location>
        <begin position="607"/>
        <end position="647"/>
    </location>
</feature>
<feature type="compositionally biased region" description="Polar residues" evidence="1">
    <location>
        <begin position="862"/>
        <end position="871"/>
    </location>
</feature>
<feature type="compositionally biased region" description="Polar residues" evidence="1">
    <location>
        <begin position="1519"/>
        <end position="1544"/>
    </location>
</feature>
<feature type="compositionally biased region" description="Basic and acidic residues" evidence="1">
    <location>
        <begin position="1201"/>
        <end position="1216"/>
    </location>
</feature>
<accession>A0A6H0XL12</accession>
<evidence type="ECO:0000313" key="4">
    <source>
        <dbReference type="Proteomes" id="UP000503462"/>
    </source>
</evidence>
<feature type="region of interest" description="Disordered" evidence="1">
    <location>
        <begin position="1123"/>
        <end position="1226"/>
    </location>
</feature>
<feature type="compositionally biased region" description="Acidic residues" evidence="1">
    <location>
        <begin position="1"/>
        <end position="20"/>
    </location>
</feature>
<dbReference type="InterPro" id="IPR001005">
    <property type="entry name" value="SANT/Myb"/>
</dbReference>
<organism evidence="3 4">
    <name type="scientific">Peltaster fructicola</name>
    <dbReference type="NCBI Taxonomy" id="286661"/>
    <lineage>
        <taxon>Eukaryota</taxon>
        <taxon>Fungi</taxon>
        <taxon>Dikarya</taxon>
        <taxon>Ascomycota</taxon>
        <taxon>Pezizomycotina</taxon>
        <taxon>Dothideomycetes</taxon>
        <taxon>Dothideomycetes incertae sedis</taxon>
        <taxon>Peltaster</taxon>
    </lineage>
</organism>
<dbReference type="GO" id="GO:0046982">
    <property type="term" value="F:protein heterodimerization activity"/>
    <property type="evidence" value="ECO:0007669"/>
    <property type="project" value="InterPro"/>
</dbReference>
<feature type="region of interest" description="Disordered" evidence="1">
    <location>
        <begin position="1564"/>
        <end position="1588"/>
    </location>
</feature>
<feature type="region of interest" description="Disordered" evidence="1">
    <location>
        <begin position="835"/>
        <end position="871"/>
    </location>
</feature>
<dbReference type="PANTHER" id="PTHR15992">
    <property type="entry name" value="HOLLIDAY JUNCTION RECOGNITION PROTEIN"/>
    <property type="match status" value="1"/>
</dbReference>
<feature type="compositionally biased region" description="Low complexity" evidence="1">
    <location>
        <begin position="844"/>
        <end position="856"/>
    </location>
</feature>
<feature type="compositionally biased region" description="Basic and acidic residues" evidence="1">
    <location>
        <begin position="142"/>
        <end position="159"/>
    </location>
</feature>
<dbReference type="SUPFAM" id="SSF46689">
    <property type="entry name" value="Homeodomain-like"/>
    <property type="match status" value="1"/>
</dbReference>
<name>A0A6H0XL12_9PEZI</name>
<feature type="compositionally biased region" description="Basic and acidic residues" evidence="1">
    <location>
        <begin position="748"/>
        <end position="770"/>
    </location>
</feature>
<dbReference type="Pfam" id="PF10384">
    <property type="entry name" value="Scm3"/>
    <property type="match status" value="1"/>
</dbReference>
<reference evidence="3 4" key="1">
    <citation type="journal article" date="2016" name="Sci. Rep.">
        <title>Peltaster fructicola genome reveals evolution from an invasive phytopathogen to an ectophytic parasite.</title>
        <authorList>
            <person name="Xu C."/>
            <person name="Chen H."/>
            <person name="Gleason M.L."/>
            <person name="Xu J.R."/>
            <person name="Liu H."/>
            <person name="Zhang R."/>
            <person name="Sun G."/>
        </authorList>
    </citation>
    <scope>NUCLEOTIDE SEQUENCE [LARGE SCALE GENOMIC DNA]</scope>
    <source>
        <strain evidence="3 4">LNHT1506</strain>
    </source>
</reference>
<feature type="compositionally biased region" description="Basic residues" evidence="1">
    <location>
        <begin position="1126"/>
        <end position="1138"/>
    </location>
</feature>
<feature type="compositionally biased region" description="Basic and acidic residues" evidence="1">
    <location>
        <begin position="1632"/>
        <end position="1641"/>
    </location>
</feature>
<feature type="compositionally biased region" description="Polar residues" evidence="1">
    <location>
        <begin position="1383"/>
        <end position="1399"/>
    </location>
</feature>
<dbReference type="GO" id="GO:0005634">
    <property type="term" value="C:nucleus"/>
    <property type="evidence" value="ECO:0007669"/>
    <property type="project" value="InterPro"/>
</dbReference>
<dbReference type="Gene3D" id="1.10.10.60">
    <property type="entry name" value="Homeodomain-like"/>
    <property type="match status" value="1"/>
</dbReference>
<feature type="region of interest" description="Disordered" evidence="1">
    <location>
        <begin position="129"/>
        <end position="159"/>
    </location>
</feature>
<dbReference type="InterPro" id="IPR009072">
    <property type="entry name" value="Histone-fold"/>
</dbReference>
<dbReference type="CDD" id="cd00167">
    <property type="entry name" value="SANT"/>
    <property type="match status" value="1"/>
</dbReference>
<feature type="region of interest" description="Disordered" evidence="1">
    <location>
        <begin position="745"/>
        <end position="822"/>
    </location>
</feature>
<dbReference type="SMART" id="SM00717">
    <property type="entry name" value="SANT"/>
    <property type="match status" value="1"/>
</dbReference>
<proteinExistence type="predicted"/>
<feature type="region of interest" description="Disordered" evidence="1">
    <location>
        <begin position="1607"/>
        <end position="1647"/>
    </location>
</feature>
<feature type="region of interest" description="Disordered" evidence="1">
    <location>
        <begin position="1313"/>
        <end position="1544"/>
    </location>
</feature>